<protein>
    <submittedName>
        <fullName evidence="1">Uncharacterized protein</fullName>
    </submittedName>
</protein>
<sequence>MCFGQNVTDRKFVFLEQNCSHERFEKYSLLLFVCGYLIYLEYGRSTSYHIRCVQFAGVAILGVLDENTFYLNGNINTQNVRSWSDKNPHIFREKHTAKVSSKSKFLGRYSGKSHT</sequence>
<name>A0AAV8XN23_9CUCU</name>
<accession>A0AAV8XN23</accession>
<proteinExistence type="predicted"/>
<gene>
    <name evidence="1" type="ORF">NQ318_006904</name>
</gene>
<evidence type="ECO:0000313" key="2">
    <source>
        <dbReference type="Proteomes" id="UP001162162"/>
    </source>
</evidence>
<evidence type="ECO:0000313" key="1">
    <source>
        <dbReference type="EMBL" id="KAJ8939856.1"/>
    </source>
</evidence>
<dbReference type="EMBL" id="JAPWTK010000463">
    <property type="protein sequence ID" value="KAJ8939856.1"/>
    <property type="molecule type" value="Genomic_DNA"/>
</dbReference>
<organism evidence="1 2">
    <name type="scientific">Aromia moschata</name>
    <dbReference type="NCBI Taxonomy" id="1265417"/>
    <lineage>
        <taxon>Eukaryota</taxon>
        <taxon>Metazoa</taxon>
        <taxon>Ecdysozoa</taxon>
        <taxon>Arthropoda</taxon>
        <taxon>Hexapoda</taxon>
        <taxon>Insecta</taxon>
        <taxon>Pterygota</taxon>
        <taxon>Neoptera</taxon>
        <taxon>Endopterygota</taxon>
        <taxon>Coleoptera</taxon>
        <taxon>Polyphaga</taxon>
        <taxon>Cucujiformia</taxon>
        <taxon>Chrysomeloidea</taxon>
        <taxon>Cerambycidae</taxon>
        <taxon>Cerambycinae</taxon>
        <taxon>Callichromatini</taxon>
        <taxon>Aromia</taxon>
    </lineage>
</organism>
<dbReference type="AlphaFoldDB" id="A0AAV8XN23"/>
<comment type="caution">
    <text evidence="1">The sequence shown here is derived from an EMBL/GenBank/DDBJ whole genome shotgun (WGS) entry which is preliminary data.</text>
</comment>
<keyword evidence="2" id="KW-1185">Reference proteome</keyword>
<dbReference type="Proteomes" id="UP001162162">
    <property type="component" value="Unassembled WGS sequence"/>
</dbReference>
<reference evidence="1" key="1">
    <citation type="journal article" date="2023" name="Insect Mol. Biol.">
        <title>Genome sequencing provides insights into the evolution of gene families encoding plant cell wall-degrading enzymes in longhorned beetles.</title>
        <authorList>
            <person name="Shin N.R."/>
            <person name="Okamura Y."/>
            <person name="Kirsch R."/>
            <person name="Pauchet Y."/>
        </authorList>
    </citation>
    <scope>NUCLEOTIDE SEQUENCE</scope>
    <source>
        <strain evidence="1">AMC_N1</strain>
    </source>
</reference>